<organism evidence="1 2">
    <name type="scientific">Microvirgula aerodenitrificans</name>
    <dbReference type="NCBI Taxonomy" id="57480"/>
    <lineage>
        <taxon>Bacteria</taxon>
        <taxon>Pseudomonadati</taxon>
        <taxon>Pseudomonadota</taxon>
        <taxon>Betaproteobacteria</taxon>
        <taxon>Neisseriales</taxon>
        <taxon>Aquaspirillaceae</taxon>
        <taxon>Microvirgula</taxon>
    </lineage>
</organism>
<accession>A0A2S0PDL7</accession>
<dbReference type="Proteomes" id="UP000244173">
    <property type="component" value="Chromosome"/>
</dbReference>
<protein>
    <recommendedName>
        <fullName evidence="3">Co-chaperone DjlA N-terminal domain-containing protein</fullName>
    </recommendedName>
</protein>
<reference evidence="1 2" key="1">
    <citation type="submission" date="2018-04" db="EMBL/GenBank/DDBJ databases">
        <title>Denitrifier Microvirgula.</title>
        <authorList>
            <person name="Anderson E."/>
            <person name="Jang J."/>
            <person name="Ishii S."/>
        </authorList>
    </citation>
    <scope>NUCLEOTIDE SEQUENCE [LARGE SCALE GENOMIC DNA]</scope>
    <source>
        <strain evidence="1 2">BE2.4</strain>
    </source>
</reference>
<dbReference type="STRING" id="1122240.GCA_000620105_02299"/>
<dbReference type="EMBL" id="CP028519">
    <property type="protein sequence ID" value="AVY95480.1"/>
    <property type="molecule type" value="Genomic_DNA"/>
</dbReference>
<gene>
    <name evidence="1" type="ORF">DAI18_16545</name>
</gene>
<dbReference type="CDD" id="cd07177">
    <property type="entry name" value="terB_like"/>
    <property type="match status" value="1"/>
</dbReference>
<dbReference type="KEGG" id="maer:DAI18_16545"/>
<keyword evidence="2" id="KW-1185">Reference proteome</keyword>
<dbReference type="InterPro" id="IPR029024">
    <property type="entry name" value="TerB-like"/>
</dbReference>
<dbReference type="Gene3D" id="1.10.3680.10">
    <property type="entry name" value="TerB-like"/>
    <property type="match status" value="1"/>
</dbReference>
<dbReference type="SUPFAM" id="SSF158682">
    <property type="entry name" value="TerB-like"/>
    <property type="match status" value="1"/>
</dbReference>
<evidence type="ECO:0000313" key="2">
    <source>
        <dbReference type="Proteomes" id="UP000244173"/>
    </source>
</evidence>
<evidence type="ECO:0000313" key="1">
    <source>
        <dbReference type="EMBL" id="AVY95480.1"/>
    </source>
</evidence>
<name>A0A2S0PDL7_9NEIS</name>
<dbReference type="AlphaFoldDB" id="A0A2S0PDL7"/>
<dbReference type="OrthoDB" id="8526975at2"/>
<evidence type="ECO:0008006" key="3">
    <source>
        <dbReference type="Google" id="ProtNLM"/>
    </source>
</evidence>
<sequence length="142" mass="16230">MENVMRDYPPNSPEAIARLLTMFMLGDGEAHDHEFDVLDQLHVYDLVGIGRKQFIDVFRTYCNDISDDADQDGAIHLIDRQRVDRLLEDVTERHLRVLVCALAIDLCKADEAMGDGEVALLQHMMRSWNLTLANIEGEFVRS</sequence>
<proteinExistence type="predicted"/>